<dbReference type="EMBL" id="JYDP01000144">
    <property type="protein sequence ID" value="KRZ05207.1"/>
    <property type="molecule type" value="Genomic_DNA"/>
</dbReference>
<sequence>MQIDICRAVQLRQKDNENKKQVRHDHQPKTKPRIYRPRLVWAEEDHGRDSTSPQAMAAQRPQRKRNPPLTHHKGMDGKKLLIPFKYNLESTIHDSSSPGCLQSNVRTRSKYQYMPRCTLPQQKIFTGLRCPECVRDLQIPTIFRQFRVSLYPVVVDQG</sequence>
<reference evidence="2 3" key="1">
    <citation type="submission" date="2015-01" db="EMBL/GenBank/DDBJ databases">
        <title>Evolution of Trichinella species and genotypes.</title>
        <authorList>
            <person name="Korhonen P.K."/>
            <person name="Edoardo P."/>
            <person name="Giuseppe L.R."/>
            <person name="Gasser R.B."/>
        </authorList>
    </citation>
    <scope>NUCLEOTIDE SEQUENCE [LARGE SCALE GENOMIC DNA]</scope>
    <source>
        <strain evidence="2">ISS1029</strain>
    </source>
</reference>
<name>A0A0V1H3R6_9BILA</name>
<gene>
    <name evidence="2" type="ORF">T11_9163</name>
</gene>
<accession>A0A0V1H3R6</accession>
<organism evidence="2 3">
    <name type="scientific">Trichinella zimbabwensis</name>
    <dbReference type="NCBI Taxonomy" id="268475"/>
    <lineage>
        <taxon>Eukaryota</taxon>
        <taxon>Metazoa</taxon>
        <taxon>Ecdysozoa</taxon>
        <taxon>Nematoda</taxon>
        <taxon>Enoplea</taxon>
        <taxon>Dorylaimia</taxon>
        <taxon>Trichinellida</taxon>
        <taxon>Trichinellidae</taxon>
        <taxon>Trichinella</taxon>
    </lineage>
</organism>
<proteinExistence type="predicted"/>
<dbReference type="AlphaFoldDB" id="A0A0V1H3R6"/>
<evidence type="ECO:0000313" key="2">
    <source>
        <dbReference type="EMBL" id="KRZ05207.1"/>
    </source>
</evidence>
<comment type="caution">
    <text evidence="2">The sequence shown here is derived from an EMBL/GenBank/DDBJ whole genome shotgun (WGS) entry which is preliminary data.</text>
</comment>
<evidence type="ECO:0000256" key="1">
    <source>
        <dbReference type="SAM" id="MobiDB-lite"/>
    </source>
</evidence>
<keyword evidence="3" id="KW-1185">Reference proteome</keyword>
<dbReference type="Proteomes" id="UP000055024">
    <property type="component" value="Unassembled WGS sequence"/>
</dbReference>
<protein>
    <submittedName>
        <fullName evidence="2">Uncharacterized protein</fullName>
    </submittedName>
</protein>
<feature type="compositionally biased region" description="Basic and acidic residues" evidence="1">
    <location>
        <begin position="13"/>
        <end position="28"/>
    </location>
</feature>
<feature type="region of interest" description="Disordered" evidence="1">
    <location>
        <begin position="13"/>
        <end position="75"/>
    </location>
</feature>
<feature type="compositionally biased region" description="Basic residues" evidence="1">
    <location>
        <begin position="61"/>
        <end position="72"/>
    </location>
</feature>
<evidence type="ECO:0000313" key="3">
    <source>
        <dbReference type="Proteomes" id="UP000055024"/>
    </source>
</evidence>